<keyword evidence="2" id="KW-1185">Reference proteome</keyword>
<dbReference type="Proteomes" id="UP001236569">
    <property type="component" value="Unassembled WGS sequence"/>
</dbReference>
<evidence type="ECO:0000313" key="2">
    <source>
        <dbReference type="Proteomes" id="UP001236569"/>
    </source>
</evidence>
<protein>
    <submittedName>
        <fullName evidence="1">Uncharacterized protein</fullName>
    </submittedName>
</protein>
<dbReference type="RefSeq" id="WP_283368075.1">
    <property type="nucleotide sequence ID" value="NZ_JASHID010000001.1"/>
</dbReference>
<sequence>METFQKTDKAIKDQIIHWFLIYHGKTIDHFNGQEEFTLFDKLFSDEQTVINALSIDTELPVLV</sequence>
<dbReference type="EMBL" id="JASHID010000001">
    <property type="protein sequence ID" value="MDI9862704.1"/>
    <property type="molecule type" value="Genomic_DNA"/>
</dbReference>
<evidence type="ECO:0000313" key="1">
    <source>
        <dbReference type="EMBL" id="MDI9862704.1"/>
    </source>
</evidence>
<accession>A0ABT6YGZ1</accession>
<comment type="caution">
    <text evidence="1">The sequence shown here is derived from an EMBL/GenBank/DDBJ whole genome shotgun (WGS) entry which is preliminary data.</text>
</comment>
<name>A0ABT6YGZ1_9BACT</name>
<organism evidence="1 2">
    <name type="scientific">Flectobacillus longus</name>
    <dbReference type="NCBI Taxonomy" id="2984207"/>
    <lineage>
        <taxon>Bacteria</taxon>
        <taxon>Pseudomonadati</taxon>
        <taxon>Bacteroidota</taxon>
        <taxon>Cytophagia</taxon>
        <taxon>Cytophagales</taxon>
        <taxon>Flectobacillaceae</taxon>
        <taxon>Flectobacillus</taxon>
    </lineage>
</organism>
<gene>
    <name evidence="1" type="ORF">QM480_00105</name>
</gene>
<reference evidence="1 2" key="1">
    <citation type="submission" date="2023-05" db="EMBL/GenBank/DDBJ databases">
        <title>Novel species of genus Flectobacillus isolated from stream in China.</title>
        <authorList>
            <person name="Lu H."/>
        </authorList>
    </citation>
    <scope>NUCLEOTIDE SEQUENCE [LARGE SCALE GENOMIC DNA]</scope>
    <source>
        <strain evidence="1 2">DC10W</strain>
    </source>
</reference>
<proteinExistence type="predicted"/>